<evidence type="ECO:0000256" key="5">
    <source>
        <dbReference type="ARBA" id="ARBA00022723"/>
    </source>
</evidence>
<evidence type="ECO:0000256" key="7">
    <source>
        <dbReference type="ARBA" id="ARBA00022840"/>
    </source>
</evidence>
<keyword evidence="12" id="KW-1185">Reference proteome</keyword>
<sequence length="173" mass="19026">MTSSPAPEPPCLIRSTYDLLTEYRDARNDEDLARLRRVLALRAMVAVGMSQRQIVDSLGITQPAVSRQLKFAPELNDVHPAALVEAAAPILTSLADEHGFTRLAVFGSVARHQAGQDSDIDLLIEAPEGTSSFGFIRFKQVMEQVLGREIDLISYGGLKPKLDDDIRREAVLL</sequence>
<dbReference type="CDD" id="cd05403">
    <property type="entry name" value="NT_KNTase_like"/>
    <property type="match status" value="1"/>
</dbReference>
<evidence type="ECO:0000256" key="9">
    <source>
        <dbReference type="ARBA" id="ARBA00038276"/>
    </source>
</evidence>
<evidence type="ECO:0000256" key="4">
    <source>
        <dbReference type="ARBA" id="ARBA00022695"/>
    </source>
</evidence>
<dbReference type="STRING" id="1005945.SAMN05216561_13031"/>
<dbReference type="SUPFAM" id="SSF81301">
    <property type="entry name" value="Nucleotidyltransferase"/>
    <property type="match status" value="1"/>
</dbReference>
<dbReference type="PANTHER" id="PTHR33571:SF12">
    <property type="entry name" value="BSL3053 PROTEIN"/>
    <property type="match status" value="1"/>
</dbReference>
<name>A0A1I3R8E8_9ACTN</name>
<evidence type="ECO:0000256" key="6">
    <source>
        <dbReference type="ARBA" id="ARBA00022741"/>
    </source>
</evidence>
<evidence type="ECO:0000313" key="11">
    <source>
        <dbReference type="EMBL" id="SFJ42893.1"/>
    </source>
</evidence>
<dbReference type="GO" id="GO:0016779">
    <property type="term" value="F:nucleotidyltransferase activity"/>
    <property type="evidence" value="ECO:0007669"/>
    <property type="project" value="UniProtKB-KW"/>
</dbReference>
<dbReference type="PANTHER" id="PTHR33571">
    <property type="entry name" value="SSL8005 PROTEIN"/>
    <property type="match status" value="1"/>
</dbReference>
<dbReference type="InterPro" id="IPR002934">
    <property type="entry name" value="Polymerase_NTP_transf_dom"/>
</dbReference>
<comment type="cofactor">
    <cofactor evidence="1">
        <name>Mg(2+)</name>
        <dbReference type="ChEBI" id="CHEBI:18420"/>
    </cofactor>
</comment>
<protein>
    <submittedName>
        <fullName evidence="11">Predicted nucleotidyltransferase</fullName>
    </submittedName>
</protein>
<evidence type="ECO:0000256" key="1">
    <source>
        <dbReference type="ARBA" id="ARBA00001946"/>
    </source>
</evidence>
<keyword evidence="5" id="KW-0479">Metal-binding</keyword>
<dbReference type="InterPro" id="IPR052038">
    <property type="entry name" value="Type-VII_TA_antitoxin"/>
</dbReference>
<evidence type="ECO:0000313" key="12">
    <source>
        <dbReference type="Proteomes" id="UP000198649"/>
    </source>
</evidence>
<dbReference type="AlphaFoldDB" id="A0A1I3R8E8"/>
<accession>A0A1I3R8E8</accession>
<evidence type="ECO:0000256" key="8">
    <source>
        <dbReference type="ARBA" id="ARBA00022842"/>
    </source>
</evidence>
<evidence type="ECO:0000256" key="2">
    <source>
        <dbReference type="ARBA" id="ARBA00022649"/>
    </source>
</evidence>
<gene>
    <name evidence="11" type="ORF">SAMN05216561_13031</name>
</gene>
<evidence type="ECO:0000256" key="3">
    <source>
        <dbReference type="ARBA" id="ARBA00022679"/>
    </source>
</evidence>
<dbReference type="GO" id="GO:0046872">
    <property type="term" value="F:metal ion binding"/>
    <property type="evidence" value="ECO:0007669"/>
    <property type="project" value="UniProtKB-KW"/>
</dbReference>
<dbReference type="GO" id="GO:0005524">
    <property type="term" value="F:ATP binding"/>
    <property type="evidence" value="ECO:0007669"/>
    <property type="project" value="UniProtKB-KW"/>
</dbReference>
<dbReference type="Gene3D" id="3.30.460.10">
    <property type="entry name" value="Beta Polymerase, domain 2"/>
    <property type="match status" value="1"/>
</dbReference>
<organism evidence="11 12">
    <name type="scientific">Nocardioides psychrotolerans</name>
    <dbReference type="NCBI Taxonomy" id="1005945"/>
    <lineage>
        <taxon>Bacteria</taxon>
        <taxon>Bacillati</taxon>
        <taxon>Actinomycetota</taxon>
        <taxon>Actinomycetes</taxon>
        <taxon>Propionibacteriales</taxon>
        <taxon>Nocardioidaceae</taxon>
        <taxon>Nocardioides</taxon>
    </lineage>
</organism>
<keyword evidence="8" id="KW-0460">Magnesium</keyword>
<dbReference type="Pfam" id="PF01909">
    <property type="entry name" value="NTP_transf_2"/>
    <property type="match status" value="1"/>
</dbReference>
<dbReference type="Proteomes" id="UP000198649">
    <property type="component" value="Unassembled WGS sequence"/>
</dbReference>
<reference evidence="11 12" key="1">
    <citation type="submission" date="2016-10" db="EMBL/GenBank/DDBJ databases">
        <authorList>
            <person name="de Groot N.N."/>
        </authorList>
    </citation>
    <scope>NUCLEOTIDE SEQUENCE [LARGE SCALE GENOMIC DNA]</scope>
    <source>
        <strain evidence="11 12">CGMCC 1.11156</strain>
    </source>
</reference>
<proteinExistence type="inferred from homology"/>
<keyword evidence="3 11" id="KW-0808">Transferase</keyword>
<keyword evidence="2" id="KW-1277">Toxin-antitoxin system</keyword>
<dbReference type="InterPro" id="IPR043519">
    <property type="entry name" value="NT_sf"/>
</dbReference>
<dbReference type="EMBL" id="FOQG01000030">
    <property type="protein sequence ID" value="SFJ42893.1"/>
    <property type="molecule type" value="Genomic_DNA"/>
</dbReference>
<keyword evidence="4" id="KW-0548">Nucleotidyltransferase</keyword>
<keyword evidence="6" id="KW-0547">Nucleotide-binding</keyword>
<evidence type="ECO:0000259" key="10">
    <source>
        <dbReference type="Pfam" id="PF01909"/>
    </source>
</evidence>
<feature type="domain" description="Polymerase nucleotidyl transferase" evidence="10">
    <location>
        <begin position="92"/>
        <end position="171"/>
    </location>
</feature>
<keyword evidence="7" id="KW-0067">ATP-binding</keyword>
<comment type="similarity">
    <text evidence="9">Belongs to the MntA antitoxin family.</text>
</comment>